<sequence length="159" mass="17248">MCVENTGEVLNLKGSIDSSVPLYDTENFISIPCDSISFEFSFEVVKTSDIYFLVTNSRGAYQDIGLSGQVGFISGDYGLGDAVFQNSNAESQDDTAIVTIKSSITQVSMYIDDILFGSIDSEDSEYPEFLSSGSKQLYFAADISGTSILNIKVLCMSKL</sequence>
<proteinExistence type="predicted"/>
<accession>A0A1R1YT18</accession>
<comment type="caution">
    <text evidence="1">The sequence shown here is derived from an EMBL/GenBank/DDBJ whole genome shotgun (WGS) entry which is preliminary data.</text>
</comment>
<dbReference type="OrthoDB" id="5661460at2759"/>
<dbReference type="EMBL" id="LSSM01000103">
    <property type="protein sequence ID" value="OMJ30027.1"/>
    <property type="molecule type" value="Genomic_DNA"/>
</dbReference>
<reference evidence="2" key="1">
    <citation type="submission" date="2017-01" db="EMBL/GenBank/DDBJ databases">
        <authorList>
            <person name="Wang Y."/>
            <person name="White M."/>
            <person name="Kvist S."/>
            <person name="Moncalvo J.-M."/>
        </authorList>
    </citation>
    <scope>NUCLEOTIDE SEQUENCE [LARGE SCALE GENOMIC DNA]</scope>
    <source>
        <strain evidence="2">ID-206-W2</strain>
    </source>
</reference>
<dbReference type="Proteomes" id="UP000187429">
    <property type="component" value="Unassembled WGS sequence"/>
</dbReference>
<gene>
    <name evidence="1" type="ORF">AYI69_g442</name>
</gene>
<organism evidence="1 2">
    <name type="scientific">Smittium culicis</name>
    <dbReference type="NCBI Taxonomy" id="133412"/>
    <lineage>
        <taxon>Eukaryota</taxon>
        <taxon>Fungi</taxon>
        <taxon>Fungi incertae sedis</taxon>
        <taxon>Zoopagomycota</taxon>
        <taxon>Kickxellomycotina</taxon>
        <taxon>Harpellomycetes</taxon>
        <taxon>Harpellales</taxon>
        <taxon>Legeriomycetaceae</taxon>
        <taxon>Smittium</taxon>
    </lineage>
</organism>
<name>A0A1R1YT18_9FUNG</name>
<feature type="non-terminal residue" evidence="1">
    <location>
        <position position="159"/>
    </location>
</feature>
<dbReference type="AlphaFoldDB" id="A0A1R1YT18"/>
<evidence type="ECO:0000313" key="2">
    <source>
        <dbReference type="Proteomes" id="UP000187429"/>
    </source>
</evidence>
<evidence type="ECO:0000313" key="1">
    <source>
        <dbReference type="EMBL" id="OMJ30027.1"/>
    </source>
</evidence>
<keyword evidence="2" id="KW-1185">Reference proteome</keyword>
<protein>
    <submittedName>
        <fullName evidence="1">Uncharacterized protein</fullName>
    </submittedName>
</protein>